<reference evidence="1 2" key="1">
    <citation type="submission" date="2021-07" db="EMBL/GenBank/DDBJ databases">
        <title>Mesonia aestuariivivens sp. nov., isolated from a tidal flat.</title>
        <authorList>
            <person name="Kim Y.-O."/>
            <person name="Yoon J.-H."/>
        </authorList>
    </citation>
    <scope>NUCLEOTIDE SEQUENCE [LARGE SCALE GENOMIC DNA]</scope>
    <source>
        <strain evidence="1 2">JHPTF-M18</strain>
    </source>
</reference>
<dbReference type="EMBL" id="JAHWDF010000007">
    <property type="protein sequence ID" value="MBW2961726.1"/>
    <property type="molecule type" value="Genomic_DNA"/>
</dbReference>
<comment type="caution">
    <text evidence="1">The sequence shown here is derived from an EMBL/GenBank/DDBJ whole genome shotgun (WGS) entry which is preliminary data.</text>
</comment>
<protein>
    <recommendedName>
        <fullName evidence="3">DUF4294 domain-containing protein</fullName>
    </recommendedName>
</protein>
<sequence length="204" mass="24224">MKKITYLFYLLTLSVFSQSQYVYNFKNSDSLDSYIQKNNLVFHPEDIYITKDFESFKAHTQTSFFASPIIFVFNKEGKYLESIDNISSERKLSNFKRIRKKTDKDQPSLEFLTEKIAHYNSGEVFEDKHLYTYTFVINWMLVSGEQKPIIIKLLNEWYGVLLRQKRAGENIKIILLNIDVQDHWGLSQTWRGYVLENLNRSSDK</sequence>
<accession>A0ABS6W1K4</accession>
<keyword evidence="2" id="KW-1185">Reference proteome</keyword>
<organism evidence="1 2">
    <name type="scientific">Mesonia aestuariivivens</name>
    <dbReference type="NCBI Taxonomy" id="2796128"/>
    <lineage>
        <taxon>Bacteria</taxon>
        <taxon>Pseudomonadati</taxon>
        <taxon>Bacteroidota</taxon>
        <taxon>Flavobacteriia</taxon>
        <taxon>Flavobacteriales</taxon>
        <taxon>Flavobacteriaceae</taxon>
        <taxon>Mesonia</taxon>
    </lineage>
</organism>
<dbReference type="RefSeq" id="WP_219040016.1">
    <property type="nucleotide sequence ID" value="NZ_JAHWDF010000007.1"/>
</dbReference>
<evidence type="ECO:0000313" key="1">
    <source>
        <dbReference type="EMBL" id="MBW2961726.1"/>
    </source>
</evidence>
<evidence type="ECO:0000313" key="2">
    <source>
        <dbReference type="Proteomes" id="UP000719267"/>
    </source>
</evidence>
<gene>
    <name evidence="1" type="ORF">KW502_07940</name>
</gene>
<name>A0ABS6W1K4_9FLAO</name>
<proteinExistence type="predicted"/>
<dbReference type="Proteomes" id="UP000719267">
    <property type="component" value="Unassembled WGS sequence"/>
</dbReference>
<evidence type="ECO:0008006" key="3">
    <source>
        <dbReference type="Google" id="ProtNLM"/>
    </source>
</evidence>